<dbReference type="Pfam" id="PF00075">
    <property type="entry name" value="RNase_H"/>
    <property type="match status" value="1"/>
</dbReference>
<organism evidence="17 18">
    <name type="scientific">Accipiter nisus</name>
    <name type="common">Eurasian sparrowhawk</name>
    <dbReference type="NCBI Taxonomy" id="211598"/>
    <lineage>
        <taxon>Eukaryota</taxon>
        <taxon>Metazoa</taxon>
        <taxon>Chordata</taxon>
        <taxon>Craniata</taxon>
        <taxon>Vertebrata</taxon>
        <taxon>Euteleostomi</taxon>
        <taxon>Archelosauria</taxon>
        <taxon>Archosauria</taxon>
        <taxon>Dinosauria</taxon>
        <taxon>Saurischia</taxon>
        <taxon>Theropoda</taxon>
        <taxon>Coelurosauria</taxon>
        <taxon>Aves</taxon>
        <taxon>Neognathae</taxon>
        <taxon>Neoaves</taxon>
        <taxon>Telluraves</taxon>
        <taxon>Accipitrimorphae</taxon>
        <taxon>Accipitriformes</taxon>
        <taxon>Accipitridae</taxon>
        <taxon>Accipitrinae</taxon>
        <taxon>Accipiter</taxon>
    </lineage>
</organism>
<keyword evidence="8" id="KW-0229">DNA integration</keyword>
<keyword evidence="5" id="KW-0479">Metal-binding</keyword>
<evidence type="ECO:0000256" key="9">
    <source>
        <dbReference type="ARBA" id="ARBA00022918"/>
    </source>
</evidence>
<dbReference type="InterPro" id="IPR001037">
    <property type="entry name" value="Integrase_C_retrovir"/>
</dbReference>
<evidence type="ECO:0000259" key="14">
    <source>
        <dbReference type="PROSITE" id="PS50879"/>
    </source>
</evidence>
<evidence type="ECO:0000256" key="3">
    <source>
        <dbReference type="ARBA" id="ARBA00022695"/>
    </source>
</evidence>
<feature type="domain" description="Integrase catalytic" evidence="15">
    <location>
        <begin position="350"/>
        <end position="519"/>
    </location>
</feature>
<reference evidence="17" key="1">
    <citation type="submission" date="2025-08" db="UniProtKB">
        <authorList>
            <consortium name="Ensembl"/>
        </authorList>
    </citation>
    <scope>IDENTIFICATION</scope>
</reference>
<dbReference type="Ensembl" id="ENSANIT00000008105.1">
    <property type="protein sequence ID" value="ENSANIP00000007838.1"/>
    <property type="gene ID" value="ENSANIG00000005317.1"/>
</dbReference>
<dbReference type="GO" id="GO:0003964">
    <property type="term" value="F:RNA-directed DNA polymerase activity"/>
    <property type="evidence" value="ECO:0007669"/>
    <property type="project" value="UniProtKB-KW"/>
</dbReference>
<dbReference type="PROSITE" id="PS50879">
    <property type="entry name" value="RNASE_H_1"/>
    <property type="match status" value="1"/>
</dbReference>
<sequence length="574" mass="63795">MPRVLQPLQRALLENIAQRAQQWGLQRFRPTQPIDAWLFVASQSCHGVLIQTAEGPEWPFAWLHQGRAHMAIITWPLLVAAMIMRCRGACQHFTGREPNCIVLPCSLTQWNLVYPQVSALQGALAEFTGTIAGYEAHPCGEILHTLPILPVQHVAKHPNDGRTIFTDAFSKTSKAVCVWKEDGVWHEVVYTEPSCSVQFLEAKAVTMALLHWLTEPLNVVMDSLYVYKLLVAGEWALASTEIAGMLLNALQLRSAPVFPVHVASHSGLPGLLAEGNSRADQAAQALLAVIGDDNSTPARARAITLHHLLHCGPRGLVTLTGISRAEAKEIVAACPHCAQGPLWEAGVNPQGLRPNQIWQTDITEYVPFKPQQYLHVTVDTYSRYILATAHTKQNSLAVIQHWRACIAQLGIPQQIKTDNGAVYTGEKVKRFCAIWGINLIHGIPYNSTGQAIVERAHRTLKTLLDRLREGEQEEPSWLQDNTPALRTQRLLLTALTSLNQTVRGDLEQTAAQRHFTNTEEKGPYPLVRVRDFQTHQWDGPFELRCLGRGYACVQTPEGLLKWVPSCMVRPALTS</sequence>
<dbReference type="Proteomes" id="UP000694541">
    <property type="component" value="Unplaced"/>
</dbReference>
<feature type="domain" description="Integrase-type" evidence="13">
    <location>
        <begin position="297"/>
        <end position="338"/>
    </location>
</feature>
<feature type="DNA-binding region" description="Integrase-type" evidence="12">
    <location>
        <begin position="525"/>
        <end position="573"/>
    </location>
</feature>
<dbReference type="EC" id="2.7.7.49" evidence="1"/>
<accession>A0A8B9RSS3</accession>
<evidence type="ECO:0000313" key="17">
    <source>
        <dbReference type="Ensembl" id="ENSANIP00000007838.1"/>
    </source>
</evidence>
<dbReference type="GO" id="GO:0015074">
    <property type="term" value="P:DNA integration"/>
    <property type="evidence" value="ECO:0007669"/>
    <property type="project" value="UniProtKB-KW"/>
</dbReference>
<dbReference type="Pfam" id="PF02022">
    <property type="entry name" value="Integrase_Zn"/>
    <property type="match status" value="1"/>
</dbReference>
<dbReference type="SUPFAM" id="SSF46919">
    <property type="entry name" value="N-terminal Zn binding domain of HIV integrase"/>
    <property type="match status" value="1"/>
</dbReference>
<evidence type="ECO:0000256" key="11">
    <source>
        <dbReference type="PROSITE-ProRule" id="PRU00450"/>
    </source>
</evidence>
<dbReference type="PROSITE" id="PS50876">
    <property type="entry name" value="ZF_INTEGRASE"/>
    <property type="match status" value="1"/>
</dbReference>
<dbReference type="InterPro" id="IPR002156">
    <property type="entry name" value="RNaseH_domain"/>
</dbReference>
<protein>
    <recommendedName>
        <fullName evidence="1">RNA-directed DNA polymerase</fullName>
        <ecNumber evidence="1">2.7.7.49</ecNumber>
    </recommendedName>
</protein>
<evidence type="ECO:0000313" key="18">
    <source>
        <dbReference type="Proteomes" id="UP000694541"/>
    </source>
</evidence>
<evidence type="ECO:0000259" key="16">
    <source>
        <dbReference type="PROSITE" id="PS51027"/>
    </source>
</evidence>
<keyword evidence="2" id="KW-0808">Transferase</keyword>
<keyword evidence="7" id="KW-0378">Hydrolase</keyword>
<dbReference type="PROSITE" id="PS51027">
    <property type="entry name" value="INTEGRASE_DBD"/>
    <property type="match status" value="1"/>
</dbReference>
<dbReference type="InterPro" id="IPR012337">
    <property type="entry name" value="RNaseH-like_sf"/>
</dbReference>
<keyword evidence="11" id="KW-0862">Zinc</keyword>
<dbReference type="PROSITE" id="PS50994">
    <property type="entry name" value="INTEGRASE"/>
    <property type="match status" value="1"/>
</dbReference>
<evidence type="ECO:0000256" key="5">
    <source>
        <dbReference type="ARBA" id="ARBA00022723"/>
    </source>
</evidence>
<dbReference type="SUPFAM" id="SSF53098">
    <property type="entry name" value="Ribonuclease H-like"/>
    <property type="match status" value="2"/>
</dbReference>
<dbReference type="GO" id="GO:0008270">
    <property type="term" value="F:zinc ion binding"/>
    <property type="evidence" value="ECO:0007669"/>
    <property type="project" value="UniProtKB-KW"/>
</dbReference>
<evidence type="ECO:0000256" key="7">
    <source>
        <dbReference type="ARBA" id="ARBA00022801"/>
    </source>
</evidence>
<keyword evidence="4" id="KW-0540">Nuclease</keyword>
<dbReference type="Pfam" id="PF00665">
    <property type="entry name" value="rve"/>
    <property type="match status" value="1"/>
</dbReference>
<reference evidence="17" key="2">
    <citation type="submission" date="2025-09" db="UniProtKB">
        <authorList>
            <consortium name="Ensembl"/>
        </authorList>
    </citation>
    <scope>IDENTIFICATION</scope>
</reference>
<dbReference type="InterPro" id="IPR017856">
    <property type="entry name" value="Integrase-like_N"/>
</dbReference>
<dbReference type="SUPFAM" id="SSF50122">
    <property type="entry name" value="DNA-binding domain of retroviral integrase"/>
    <property type="match status" value="1"/>
</dbReference>
<dbReference type="Gene3D" id="3.30.420.10">
    <property type="entry name" value="Ribonuclease H-like superfamily/Ribonuclease H"/>
    <property type="match status" value="2"/>
</dbReference>
<evidence type="ECO:0000256" key="6">
    <source>
        <dbReference type="ARBA" id="ARBA00022759"/>
    </source>
</evidence>
<proteinExistence type="predicted"/>
<dbReference type="PANTHER" id="PTHR41694">
    <property type="entry name" value="ENDOGENOUS RETROVIRUS GROUP K MEMBER POL PROTEIN"/>
    <property type="match status" value="1"/>
</dbReference>
<dbReference type="AlphaFoldDB" id="A0A8B9RSS3"/>
<keyword evidence="9" id="KW-0695">RNA-directed DNA polymerase</keyword>
<dbReference type="InterPro" id="IPR001584">
    <property type="entry name" value="Integrase_cat-core"/>
</dbReference>
<dbReference type="GO" id="GO:0003677">
    <property type="term" value="F:DNA binding"/>
    <property type="evidence" value="ECO:0007669"/>
    <property type="project" value="UniProtKB-KW"/>
</dbReference>
<dbReference type="Pfam" id="PF00552">
    <property type="entry name" value="IN_DBD_C"/>
    <property type="match status" value="1"/>
</dbReference>
<feature type="domain" description="Integrase-type" evidence="16">
    <location>
        <begin position="525"/>
        <end position="573"/>
    </location>
</feature>
<evidence type="ECO:0000256" key="8">
    <source>
        <dbReference type="ARBA" id="ARBA00022908"/>
    </source>
</evidence>
<keyword evidence="3" id="KW-0548">Nucleotidyltransferase</keyword>
<dbReference type="InterPro" id="IPR036862">
    <property type="entry name" value="Integrase_C_dom_sf_retrovir"/>
</dbReference>
<feature type="domain" description="RNase H type-1" evidence="14">
    <location>
        <begin position="158"/>
        <end position="288"/>
    </location>
</feature>
<keyword evidence="6" id="KW-0255">Endonuclease</keyword>
<name>A0A8B9RSS3_9AVES</name>
<evidence type="ECO:0000259" key="13">
    <source>
        <dbReference type="PROSITE" id="PS50876"/>
    </source>
</evidence>
<dbReference type="InterPro" id="IPR003308">
    <property type="entry name" value="Integrase_Zn-bd_dom_N"/>
</dbReference>
<dbReference type="GO" id="GO:0035613">
    <property type="term" value="F:RNA stem-loop binding"/>
    <property type="evidence" value="ECO:0007669"/>
    <property type="project" value="TreeGrafter"/>
</dbReference>
<evidence type="ECO:0000256" key="1">
    <source>
        <dbReference type="ARBA" id="ARBA00012493"/>
    </source>
</evidence>
<dbReference type="Gene3D" id="2.30.30.10">
    <property type="entry name" value="Integrase, C-terminal domain superfamily, retroviral"/>
    <property type="match status" value="1"/>
</dbReference>
<dbReference type="PANTHER" id="PTHR41694:SF3">
    <property type="entry name" value="RNA-DIRECTED DNA POLYMERASE-RELATED"/>
    <property type="match status" value="1"/>
</dbReference>
<evidence type="ECO:0000256" key="4">
    <source>
        <dbReference type="ARBA" id="ARBA00022722"/>
    </source>
</evidence>
<dbReference type="GO" id="GO:0004523">
    <property type="term" value="F:RNA-DNA hybrid ribonuclease activity"/>
    <property type="evidence" value="ECO:0007669"/>
    <property type="project" value="InterPro"/>
</dbReference>
<keyword evidence="10" id="KW-0238">DNA-binding</keyword>
<keyword evidence="18" id="KW-1185">Reference proteome</keyword>
<evidence type="ECO:0000259" key="15">
    <source>
        <dbReference type="PROSITE" id="PS50994"/>
    </source>
</evidence>
<evidence type="ECO:0000256" key="10">
    <source>
        <dbReference type="ARBA" id="ARBA00023125"/>
    </source>
</evidence>
<evidence type="ECO:0000256" key="12">
    <source>
        <dbReference type="PROSITE-ProRule" id="PRU00506"/>
    </source>
</evidence>
<dbReference type="InterPro" id="IPR036397">
    <property type="entry name" value="RNaseH_sf"/>
</dbReference>
<evidence type="ECO:0000256" key="2">
    <source>
        <dbReference type="ARBA" id="ARBA00022679"/>
    </source>
</evidence>
<dbReference type="Gene3D" id="1.10.10.200">
    <property type="match status" value="1"/>
</dbReference>
<keyword evidence="11" id="KW-0863">Zinc-finger</keyword>